<evidence type="ECO:0000256" key="8">
    <source>
        <dbReference type="SAM" id="MobiDB-lite"/>
    </source>
</evidence>
<dbReference type="GO" id="GO:0006338">
    <property type="term" value="P:chromatin remodeling"/>
    <property type="evidence" value="ECO:0007669"/>
    <property type="project" value="UniProtKB-UniRule"/>
</dbReference>
<sequence length="672" mass="74980">MPSLFDSHEEFSEWFSKDIENAGSGNGQLKPEQLKRLHTILKPFMLRRVKKHVQKELGDKIEIDVLVDLSQRQRDIYKRLRSRISIADLMKADTNDSTATKNLMNLVMQFRKVCNHPDLFERADVQSPFLFGSFSQSGNLARQGDNLYCPNSAKNAIEVTVPRILWEDGGVLKRPSEESLAGSDTYVMNNLMNIWSTEWINSSLKEEQSPFAFLKVMDLSPGEANRRAKSHPLVQLLDKSEDKRDNAINGSYEADHDFAASSSKKFTPIEPRVPNAAPEGTDLPPLRDITRQFWNQSYMSRRSARFAQESAIAPPIRPIASSRSYVNTQERLENDPLVHSALYGSAPSERDDPDAAKQLVRLAPGISPTGLLEASAENQVPRSSIAIPPPQRLIVDSAKLARLDDLLRELKAGGHRVLLYFQMTKMMDLIEEYLIYRQYKYLRLDGSSAIGDRRDMVTSWQTNPDIFVFCLSTRAGGLGINLTAADTVIFYDHDWNPSNDAQAMDRAHRVGQTKQVTVYRLIARGTIEERIVKLARAKKDVQDIVVGAKSVNDVAKPTEIASLFMDDEDVAESMAKRKQAEAHGYVAPAFGQTKKSAFGDGLDIGDDEGDDFFTAANKNQQQDDDDDDQTPSGSGARTPQPKKGRAKKSEGAKPKGRSKKVKIALGPDGLPL</sequence>
<name>J6F1J3_TRIAS</name>
<keyword evidence="6" id="KW-0010">Activator</keyword>
<comment type="subcellular location">
    <subcellularLocation>
        <location evidence="1 7">Nucleus</location>
    </subcellularLocation>
</comment>
<dbReference type="PANTHER" id="PTHR45685">
    <property type="entry name" value="HELICASE SRCAP-RELATED"/>
    <property type="match status" value="1"/>
</dbReference>
<dbReference type="GO" id="GO:0016887">
    <property type="term" value="F:ATP hydrolysis activity"/>
    <property type="evidence" value="ECO:0007669"/>
    <property type="project" value="TreeGrafter"/>
</dbReference>
<dbReference type="AlphaFoldDB" id="J6F1J3"/>
<dbReference type="SUPFAM" id="SSF52540">
    <property type="entry name" value="P-loop containing nucleoside triphosphate hydrolases"/>
    <property type="match status" value="1"/>
</dbReference>
<accession>J6F1J3</accession>
<dbReference type="OrthoDB" id="372624at2759"/>
<keyword evidence="7" id="KW-0227">DNA damage</keyword>
<gene>
    <name evidence="10" type="ORF">A1Q1_08042</name>
</gene>
<keyword evidence="4 7" id="KW-0067">ATP-binding</keyword>
<proteinExistence type="inferred from homology"/>
<feature type="region of interest" description="Disordered" evidence="8">
    <location>
        <begin position="609"/>
        <end position="672"/>
    </location>
</feature>
<dbReference type="VEuPathDB" id="FungiDB:A1Q1_08042"/>
<dbReference type="InterPro" id="IPR000330">
    <property type="entry name" value="SNF2_N"/>
</dbReference>
<keyword evidence="2" id="KW-0547">Nucleotide-binding</keyword>
<organism evidence="10 11">
    <name type="scientific">Trichosporon asahii var. asahii (strain ATCC 90039 / CBS 2479 / JCM 2466 / KCTC 7840 / NBRC 103889/ NCYC 2677 / UAMH 7654)</name>
    <name type="common">Yeast</name>
    <dbReference type="NCBI Taxonomy" id="1186058"/>
    <lineage>
        <taxon>Eukaryota</taxon>
        <taxon>Fungi</taxon>
        <taxon>Dikarya</taxon>
        <taxon>Basidiomycota</taxon>
        <taxon>Agaricomycotina</taxon>
        <taxon>Tremellomycetes</taxon>
        <taxon>Trichosporonales</taxon>
        <taxon>Trichosporonaceae</taxon>
        <taxon>Trichosporon</taxon>
    </lineage>
</organism>
<dbReference type="EC" id="3.6.4.-" evidence="7"/>
<dbReference type="InterPro" id="IPR001650">
    <property type="entry name" value="Helicase_C-like"/>
</dbReference>
<dbReference type="PANTHER" id="PTHR45685:SF2">
    <property type="entry name" value="CHROMATIN-REMODELING ATPASE INO80"/>
    <property type="match status" value="1"/>
</dbReference>
<comment type="subunit">
    <text evidence="7">Component of the INO80 chromatin-remodeling complex.</text>
</comment>
<protein>
    <recommendedName>
        <fullName evidence="7">Chromatin-remodeling ATPase INO80</fullName>
        <ecNumber evidence="7">3.6.4.-</ecNumber>
    </recommendedName>
</protein>
<comment type="similarity">
    <text evidence="7">Belongs to the SNF2/RAD54 helicase family.</text>
</comment>
<dbReference type="PROSITE" id="PS51194">
    <property type="entry name" value="HELICASE_CTER"/>
    <property type="match status" value="1"/>
</dbReference>
<dbReference type="Pfam" id="PF00176">
    <property type="entry name" value="SNF2-rel_dom"/>
    <property type="match status" value="1"/>
</dbReference>
<keyword evidence="7" id="KW-0234">DNA repair</keyword>
<keyword evidence="5 7" id="KW-0238">DNA-binding</keyword>
<evidence type="ECO:0000256" key="7">
    <source>
        <dbReference type="RuleBase" id="RU368001"/>
    </source>
</evidence>
<evidence type="ECO:0000256" key="3">
    <source>
        <dbReference type="ARBA" id="ARBA00022801"/>
    </source>
</evidence>
<evidence type="ECO:0000256" key="4">
    <source>
        <dbReference type="ARBA" id="ARBA00022840"/>
    </source>
</evidence>
<reference evidence="10 11" key="1">
    <citation type="journal article" date="2012" name="Eukaryot. Cell">
        <title>Draft genome sequence of CBS 2479, the standard type strain of Trichosporon asahii.</title>
        <authorList>
            <person name="Yang R.Y."/>
            <person name="Li H.T."/>
            <person name="Zhu H."/>
            <person name="Zhou G.P."/>
            <person name="Wang M."/>
            <person name="Wang L."/>
        </authorList>
    </citation>
    <scope>NUCLEOTIDE SEQUENCE [LARGE SCALE GENOMIC DNA]</scope>
    <source>
        <strain evidence="11">ATCC 90039 / CBS 2479 / JCM 2466 / KCTC 7840 / NCYC 2677 / UAMH 7654</strain>
    </source>
</reference>
<feature type="domain" description="Helicase C-terminal" evidence="9">
    <location>
        <begin position="402"/>
        <end position="552"/>
    </location>
</feature>
<dbReference type="GO" id="GO:0031011">
    <property type="term" value="C:Ino80 complex"/>
    <property type="evidence" value="ECO:0007669"/>
    <property type="project" value="UniProtKB-UniRule"/>
</dbReference>
<comment type="catalytic activity">
    <reaction evidence="7">
        <text>ATP + H2O = ADP + phosphate + H(+)</text>
        <dbReference type="Rhea" id="RHEA:13065"/>
        <dbReference type="ChEBI" id="CHEBI:15377"/>
        <dbReference type="ChEBI" id="CHEBI:15378"/>
        <dbReference type="ChEBI" id="CHEBI:30616"/>
        <dbReference type="ChEBI" id="CHEBI:43474"/>
        <dbReference type="ChEBI" id="CHEBI:456216"/>
    </reaction>
</comment>
<dbReference type="RefSeq" id="XP_014181703.1">
    <property type="nucleotide sequence ID" value="XM_014326228.1"/>
</dbReference>
<comment type="domain">
    <text evidence="7">The DBINO region is involved in binding to DNA.</text>
</comment>
<evidence type="ECO:0000313" key="10">
    <source>
        <dbReference type="EMBL" id="EJT50829.1"/>
    </source>
</evidence>
<dbReference type="SMART" id="SM00490">
    <property type="entry name" value="HELICc"/>
    <property type="match status" value="1"/>
</dbReference>
<dbReference type="EMBL" id="ALBS01000087">
    <property type="protein sequence ID" value="EJT50829.1"/>
    <property type="molecule type" value="Genomic_DNA"/>
</dbReference>
<dbReference type="GO" id="GO:0006281">
    <property type="term" value="P:DNA repair"/>
    <property type="evidence" value="ECO:0007669"/>
    <property type="project" value="UniProtKB-UniRule"/>
</dbReference>
<evidence type="ECO:0000259" key="9">
    <source>
        <dbReference type="PROSITE" id="PS51194"/>
    </source>
</evidence>
<dbReference type="GO" id="GO:0003677">
    <property type="term" value="F:DNA binding"/>
    <property type="evidence" value="ECO:0007669"/>
    <property type="project" value="UniProtKB-UniRule"/>
</dbReference>
<evidence type="ECO:0000256" key="5">
    <source>
        <dbReference type="ARBA" id="ARBA00023125"/>
    </source>
</evidence>
<evidence type="ECO:0000256" key="1">
    <source>
        <dbReference type="ARBA" id="ARBA00004123"/>
    </source>
</evidence>
<dbReference type="GO" id="GO:0042393">
    <property type="term" value="F:histone binding"/>
    <property type="evidence" value="ECO:0007669"/>
    <property type="project" value="TreeGrafter"/>
</dbReference>
<dbReference type="GO" id="GO:0005524">
    <property type="term" value="F:ATP binding"/>
    <property type="evidence" value="ECO:0007669"/>
    <property type="project" value="UniProtKB-UniRule"/>
</dbReference>
<evidence type="ECO:0000313" key="11">
    <source>
        <dbReference type="Proteomes" id="UP000002748"/>
    </source>
</evidence>
<evidence type="ECO:0000256" key="6">
    <source>
        <dbReference type="ARBA" id="ARBA00023159"/>
    </source>
</evidence>
<dbReference type="GeneID" id="25991554"/>
<dbReference type="InterPro" id="IPR049730">
    <property type="entry name" value="SNF2/RAD54-like_C"/>
</dbReference>
<dbReference type="CDD" id="cd18793">
    <property type="entry name" value="SF2_C_SNF"/>
    <property type="match status" value="1"/>
</dbReference>
<dbReference type="Gene3D" id="3.40.50.300">
    <property type="entry name" value="P-loop containing nucleotide triphosphate hydrolases"/>
    <property type="match status" value="2"/>
</dbReference>
<dbReference type="KEGG" id="tasa:A1Q1_08042"/>
<dbReference type="InterPro" id="IPR050520">
    <property type="entry name" value="INO80/SWR1_helicase"/>
</dbReference>
<comment type="caution">
    <text evidence="10">The sequence shown here is derived from an EMBL/GenBank/DDBJ whole genome shotgun (WGS) entry which is preliminary data.</text>
</comment>
<evidence type="ECO:0000256" key="2">
    <source>
        <dbReference type="ARBA" id="ARBA00022741"/>
    </source>
</evidence>
<dbReference type="HOGENOM" id="CLU_000315_17_5_1"/>
<comment type="function">
    <text evidence="7">ATPase component of the INO80 complex which remodels chromatin by shifting nucleosomes and is involved in DNA repair.</text>
</comment>
<keyword evidence="3 7" id="KW-0378">Hydrolase</keyword>
<dbReference type="InterPro" id="IPR027417">
    <property type="entry name" value="P-loop_NTPase"/>
</dbReference>
<dbReference type="Pfam" id="PF00271">
    <property type="entry name" value="Helicase_C"/>
    <property type="match status" value="1"/>
</dbReference>
<dbReference type="Proteomes" id="UP000002748">
    <property type="component" value="Unassembled WGS sequence"/>
</dbReference>